<dbReference type="AlphaFoldDB" id="A0A0F9ASD9"/>
<protein>
    <submittedName>
        <fullName evidence="1">Uncharacterized protein</fullName>
    </submittedName>
</protein>
<reference evidence="1" key="1">
    <citation type="journal article" date="2015" name="Nature">
        <title>Complex archaea that bridge the gap between prokaryotes and eukaryotes.</title>
        <authorList>
            <person name="Spang A."/>
            <person name="Saw J.H."/>
            <person name="Jorgensen S.L."/>
            <person name="Zaremba-Niedzwiedzka K."/>
            <person name="Martijn J."/>
            <person name="Lind A.E."/>
            <person name="van Eijk R."/>
            <person name="Schleper C."/>
            <person name="Guy L."/>
            <person name="Ettema T.J."/>
        </authorList>
    </citation>
    <scope>NUCLEOTIDE SEQUENCE</scope>
</reference>
<name>A0A0F9ASD9_9ZZZZ</name>
<proteinExistence type="predicted"/>
<evidence type="ECO:0000313" key="1">
    <source>
        <dbReference type="EMBL" id="KKL04537.1"/>
    </source>
</evidence>
<dbReference type="EMBL" id="LAZR01044484">
    <property type="protein sequence ID" value="KKL04537.1"/>
    <property type="molecule type" value="Genomic_DNA"/>
</dbReference>
<gene>
    <name evidence="1" type="ORF">LCGC14_2615060</name>
</gene>
<organism evidence="1">
    <name type="scientific">marine sediment metagenome</name>
    <dbReference type="NCBI Taxonomy" id="412755"/>
    <lineage>
        <taxon>unclassified sequences</taxon>
        <taxon>metagenomes</taxon>
        <taxon>ecological metagenomes</taxon>
    </lineage>
</organism>
<accession>A0A0F9ASD9</accession>
<comment type="caution">
    <text evidence="1">The sequence shown here is derived from an EMBL/GenBank/DDBJ whole genome shotgun (WGS) entry which is preliminary data.</text>
</comment>
<sequence>MSDLMEKQFSIGMVVSCKRLECEADRDACGSCIENFIGEDIKKHTNFSLSQVTTSNGSKQFVVSFNAHCRKPDCTTSTPQAVACCTSSSDKCELCLRTIVGRSIQEMYGFHAKEIVIA</sequence>